<dbReference type="PANTHER" id="PTHR37984">
    <property type="entry name" value="PROTEIN CBG26694"/>
    <property type="match status" value="1"/>
</dbReference>
<dbReference type="InterPro" id="IPR050951">
    <property type="entry name" value="Retrovirus_Pol_polyprotein"/>
</dbReference>
<dbReference type="InterPro" id="IPR016197">
    <property type="entry name" value="Chromo-like_dom_sf"/>
</dbReference>
<evidence type="ECO:0000313" key="3">
    <source>
        <dbReference type="Proteomes" id="UP001374535"/>
    </source>
</evidence>
<dbReference type="InterPro" id="IPR012337">
    <property type="entry name" value="RNaseH-like_sf"/>
</dbReference>
<dbReference type="InterPro" id="IPR036397">
    <property type="entry name" value="RNaseH_sf"/>
</dbReference>
<dbReference type="Pfam" id="PF24626">
    <property type="entry name" value="SH3_Tf2-1"/>
    <property type="match status" value="1"/>
</dbReference>
<evidence type="ECO:0000259" key="1">
    <source>
        <dbReference type="PROSITE" id="PS50994"/>
    </source>
</evidence>
<gene>
    <name evidence="2" type="ORF">V8G54_003187</name>
</gene>
<dbReference type="SUPFAM" id="SSF53098">
    <property type="entry name" value="Ribonuclease H-like"/>
    <property type="match status" value="1"/>
</dbReference>
<dbReference type="Gene3D" id="3.30.420.10">
    <property type="entry name" value="Ribonuclease H-like superfamily/Ribonuclease H"/>
    <property type="match status" value="1"/>
</dbReference>
<organism evidence="2 3">
    <name type="scientific">Vigna mungo</name>
    <name type="common">Black gram</name>
    <name type="synonym">Phaseolus mungo</name>
    <dbReference type="NCBI Taxonomy" id="3915"/>
    <lineage>
        <taxon>Eukaryota</taxon>
        <taxon>Viridiplantae</taxon>
        <taxon>Streptophyta</taxon>
        <taxon>Embryophyta</taxon>
        <taxon>Tracheophyta</taxon>
        <taxon>Spermatophyta</taxon>
        <taxon>Magnoliopsida</taxon>
        <taxon>eudicotyledons</taxon>
        <taxon>Gunneridae</taxon>
        <taxon>Pentapetalae</taxon>
        <taxon>rosids</taxon>
        <taxon>fabids</taxon>
        <taxon>Fabales</taxon>
        <taxon>Fabaceae</taxon>
        <taxon>Papilionoideae</taxon>
        <taxon>50 kb inversion clade</taxon>
        <taxon>NPAAA clade</taxon>
        <taxon>indigoferoid/millettioid clade</taxon>
        <taxon>Phaseoleae</taxon>
        <taxon>Vigna</taxon>
    </lineage>
</organism>
<feature type="domain" description="Integrase catalytic" evidence="1">
    <location>
        <begin position="1"/>
        <end position="167"/>
    </location>
</feature>
<dbReference type="Proteomes" id="UP001374535">
    <property type="component" value="Chromosome 1"/>
</dbReference>
<keyword evidence="3" id="KW-1185">Reference proteome</keyword>
<dbReference type="GO" id="GO:0003676">
    <property type="term" value="F:nucleic acid binding"/>
    <property type="evidence" value="ECO:0007669"/>
    <property type="project" value="InterPro"/>
</dbReference>
<evidence type="ECO:0000313" key="2">
    <source>
        <dbReference type="EMBL" id="WVZ24643.1"/>
    </source>
</evidence>
<dbReference type="PANTHER" id="PTHR37984:SF5">
    <property type="entry name" value="PROTEIN NYNRIN-LIKE"/>
    <property type="match status" value="1"/>
</dbReference>
<proteinExistence type="predicted"/>
<sequence length="355" mass="40435">MAPSINSSLIWPSINMSFSSSLGLPPSNGYTILLVVVDRFSKVVHISALQSNFTAYKVVELFVSIVCKHHGLSRSTVSDRDPIFISHFWSDLFKFSGTLLRMSSSYHSQTDDQTEVMNRTIEQYLRAFVHHKPSFWFKFLPWVEYHYNTSIHSGSGLSPFEVMFGKQPPSIPHYIEGSSSNDGCNIVLSSLRMKKNVDAKRRDLNLEVGSWVYVKLQPYRQISISGNKYHKLSKRYYGPFKVLEKIGHVAYRLELPSHSNIHDVFHCSMLNPHEGPTPSLIDQIPLDVVDNNLLISPLAILDFKTVTIEDSPTCYALVQWKGLSSDDTSWEKWDELKSLFDLEDKVIVEGDNIVT</sequence>
<dbReference type="SUPFAM" id="SSF54160">
    <property type="entry name" value="Chromo domain-like"/>
    <property type="match status" value="1"/>
</dbReference>
<dbReference type="InterPro" id="IPR056924">
    <property type="entry name" value="SH3_Tf2-1"/>
</dbReference>
<name>A0AAQ3PAI8_VIGMU</name>
<dbReference type="PROSITE" id="PS50994">
    <property type="entry name" value="INTEGRASE"/>
    <property type="match status" value="1"/>
</dbReference>
<dbReference type="AlphaFoldDB" id="A0AAQ3PAI8"/>
<dbReference type="InterPro" id="IPR001584">
    <property type="entry name" value="Integrase_cat-core"/>
</dbReference>
<dbReference type="EMBL" id="CP144700">
    <property type="protein sequence ID" value="WVZ24643.1"/>
    <property type="molecule type" value="Genomic_DNA"/>
</dbReference>
<reference evidence="2 3" key="1">
    <citation type="journal article" date="2023" name="Life. Sci Alliance">
        <title>Evolutionary insights into 3D genome organization and epigenetic landscape of Vigna mungo.</title>
        <authorList>
            <person name="Junaid A."/>
            <person name="Singh B."/>
            <person name="Bhatia S."/>
        </authorList>
    </citation>
    <scope>NUCLEOTIDE SEQUENCE [LARGE SCALE GENOMIC DNA]</scope>
    <source>
        <strain evidence="2">Urdbean</strain>
    </source>
</reference>
<protein>
    <recommendedName>
        <fullName evidence="1">Integrase catalytic domain-containing protein</fullName>
    </recommendedName>
</protein>
<dbReference type="GO" id="GO:0015074">
    <property type="term" value="P:DNA integration"/>
    <property type="evidence" value="ECO:0007669"/>
    <property type="project" value="InterPro"/>
</dbReference>
<accession>A0AAQ3PAI8</accession>